<keyword evidence="12" id="KW-0628">Postsynaptic cell membrane</keyword>
<dbReference type="PRINTS" id="PR00252">
    <property type="entry name" value="NRIONCHANNEL"/>
</dbReference>
<dbReference type="EMBL" id="JAINUF010000004">
    <property type="protein sequence ID" value="KAJ8362952.1"/>
    <property type="molecule type" value="Genomic_DNA"/>
</dbReference>
<organism evidence="23 24">
    <name type="scientific">Synaphobranchus kaupii</name>
    <name type="common">Kaup's arrowtooth eel</name>
    <dbReference type="NCBI Taxonomy" id="118154"/>
    <lineage>
        <taxon>Eukaryota</taxon>
        <taxon>Metazoa</taxon>
        <taxon>Chordata</taxon>
        <taxon>Craniata</taxon>
        <taxon>Vertebrata</taxon>
        <taxon>Euteleostomi</taxon>
        <taxon>Actinopterygii</taxon>
        <taxon>Neopterygii</taxon>
        <taxon>Teleostei</taxon>
        <taxon>Anguilliformes</taxon>
        <taxon>Synaphobranchidae</taxon>
        <taxon>Synaphobranchus</taxon>
    </lineage>
</organism>
<feature type="transmembrane region" description="Helical" evidence="20">
    <location>
        <begin position="254"/>
        <end position="271"/>
    </location>
</feature>
<evidence type="ECO:0008006" key="25">
    <source>
        <dbReference type="Google" id="ProtNLM"/>
    </source>
</evidence>
<keyword evidence="9" id="KW-1015">Disulfide bond</keyword>
<feature type="transmembrane region" description="Helical" evidence="20">
    <location>
        <begin position="283"/>
        <end position="305"/>
    </location>
</feature>
<feature type="domain" description="Neurotransmitter-gated ion-channel transmembrane" evidence="22">
    <location>
        <begin position="226"/>
        <end position="325"/>
    </location>
</feature>
<keyword evidence="13" id="KW-1071">Ligand-gated ion channel</keyword>
<evidence type="ECO:0000256" key="20">
    <source>
        <dbReference type="RuleBase" id="RU000687"/>
    </source>
</evidence>
<dbReference type="PROSITE" id="PS00236">
    <property type="entry name" value="NEUROTR_ION_CHANNEL"/>
    <property type="match status" value="1"/>
</dbReference>
<keyword evidence="11" id="KW-0325">Glycoprotein</keyword>
<evidence type="ECO:0000256" key="14">
    <source>
        <dbReference type="ARBA" id="ARBA00023303"/>
    </source>
</evidence>
<evidence type="ECO:0000256" key="1">
    <source>
        <dbReference type="ARBA" id="ARBA00022448"/>
    </source>
</evidence>
<evidence type="ECO:0000256" key="15">
    <source>
        <dbReference type="ARBA" id="ARBA00034104"/>
    </source>
</evidence>
<evidence type="ECO:0000256" key="8">
    <source>
        <dbReference type="ARBA" id="ARBA00023136"/>
    </source>
</evidence>
<dbReference type="Gene3D" id="1.20.58.390">
    <property type="entry name" value="Neurotransmitter-gated ion-channel transmembrane domain"/>
    <property type="match status" value="1"/>
</dbReference>
<keyword evidence="7 20" id="KW-0406">Ion transport</keyword>
<dbReference type="FunFam" id="2.70.170.10:FF:000017">
    <property type="entry name" value="5-hydroxytryptamine receptor 3A"/>
    <property type="match status" value="1"/>
</dbReference>
<evidence type="ECO:0000256" key="3">
    <source>
        <dbReference type="ARBA" id="ARBA00022692"/>
    </source>
</evidence>
<dbReference type="SUPFAM" id="SSF63712">
    <property type="entry name" value="Nicotinic receptor ligand binding domain-like"/>
    <property type="match status" value="1"/>
</dbReference>
<feature type="transmembrane region" description="Helical" evidence="20">
    <location>
        <begin position="219"/>
        <end position="242"/>
    </location>
</feature>
<proteinExistence type="inferred from homology"/>
<comment type="catalytic activity">
    <reaction evidence="16">
        <text>K(+)(in) = K(+)(out)</text>
        <dbReference type="Rhea" id="RHEA:29463"/>
        <dbReference type="ChEBI" id="CHEBI:29103"/>
    </reaction>
</comment>
<evidence type="ECO:0000256" key="18">
    <source>
        <dbReference type="ARBA" id="ARBA00036634"/>
    </source>
</evidence>
<protein>
    <recommendedName>
        <fullName evidence="25">5-hydroxytryptamine receptor 3A-like</fullName>
    </recommendedName>
</protein>
<evidence type="ECO:0000256" key="11">
    <source>
        <dbReference type="ARBA" id="ARBA00023180"/>
    </source>
</evidence>
<reference evidence="23" key="1">
    <citation type="journal article" date="2023" name="Science">
        <title>Genome structures resolve the early diversification of teleost fishes.</title>
        <authorList>
            <person name="Parey E."/>
            <person name="Louis A."/>
            <person name="Montfort J."/>
            <person name="Bouchez O."/>
            <person name="Roques C."/>
            <person name="Iampietro C."/>
            <person name="Lluch J."/>
            <person name="Castinel A."/>
            <person name="Donnadieu C."/>
            <person name="Desvignes T."/>
            <person name="Floi Bucao C."/>
            <person name="Jouanno E."/>
            <person name="Wen M."/>
            <person name="Mejri S."/>
            <person name="Dirks R."/>
            <person name="Jansen H."/>
            <person name="Henkel C."/>
            <person name="Chen W.J."/>
            <person name="Zahm M."/>
            <person name="Cabau C."/>
            <person name="Klopp C."/>
            <person name="Thompson A.W."/>
            <person name="Robinson-Rechavi M."/>
            <person name="Braasch I."/>
            <person name="Lecointre G."/>
            <person name="Bobe J."/>
            <person name="Postlethwait J.H."/>
            <person name="Berthelot C."/>
            <person name="Roest Crollius H."/>
            <person name="Guiguen Y."/>
        </authorList>
    </citation>
    <scope>NUCLEOTIDE SEQUENCE</scope>
    <source>
        <strain evidence="23">WJC10195</strain>
    </source>
</reference>
<comment type="function">
    <text evidence="19">Forms serotonin (5-hydroxytryptamine/5-HT3)-activated cation-selective channel complexes, which when activated cause fast, depolarizing responses in neurons.</text>
</comment>
<dbReference type="PANTHER" id="PTHR18945">
    <property type="entry name" value="NEUROTRANSMITTER GATED ION CHANNEL"/>
    <property type="match status" value="1"/>
</dbReference>
<name>A0A9Q1FNS3_SYNKA</name>
<keyword evidence="5 20" id="KW-1133">Transmembrane helix</keyword>
<dbReference type="InterPro" id="IPR018000">
    <property type="entry name" value="Neurotransmitter_ion_chnl_CS"/>
</dbReference>
<comment type="caution">
    <text evidence="23">The sequence shown here is derived from an EMBL/GenBank/DDBJ whole genome shotgun (WGS) entry which is preliminary data.</text>
</comment>
<evidence type="ECO:0000256" key="4">
    <source>
        <dbReference type="ARBA" id="ARBA00022729"/>
    </source>
</evidence>
<keyword evidence="14 20" id="KW-0407">Ion channel</keyword>
<feature type="domain" description="Neurotransmitter-gated ion-channel ligand-binding" evidence="21">
    <location>
        <begin position="54"/>
        <end position="216"/>
    </location>
</feature>
<dbReference type="Gene3D" id="2.70.170.10">
    <property type="entry name" value="Neurotransmitter-gated ion-channel ligand-binding domain"/>
    <property type="match status" value="1"/>
</dbReference>
<evidence type="ECO:0000256" key="12">
    <source>
        <dbReference type="ARBA" id="ARBA00023257"/>
    </source>
</evidence>
<evidence type="ECO:0000256" key="13">
    <source>
        <dbReference type="ARBA" id="ARBA00023286"/>
    </source>
</evidence>
<dbReference type="AlphaFoldDB" id="A0A9Q1FNS3"/>
<keyword evidence="1 20" id="KW-0813">Transport</keyword>
<evidence type="ECO:0000259" key="22">
    <source>
        <dbReference type="Pfam" id="PF02932"/>
    </source>
</evidence>
<dbReference type="GO" id="GO:0004888">
    <property type="term" value="F:transmembrane signaling receptor activity"/>
    <property type="evidence" value="ECO:0007669"/>
    <property type="project" value="InterPro"/>
</dbReference>
<dbReference type="Proteomes" id="UP001152622">
    <property type="component" value="Chromosome 4"/>
</dbReference>
<feature type="transmembrane region" description="Helical" evidence="20">
    <location>
        <begin position="418"/>
        <end position="437"/>
    </location>
</feature>
<evidence type="ECO:0000256" key="19">
    <source>
        <dbReference type="ARBA" id="ARBA00037540"/>
    </source>
</evidence>
<gene>
    <name evidence="23" type="ORF">SKAU_G00117830</name>
</gene>
<evidence type="ECO:0000256" key="9">
    <source>
        <dbReference type="ARBA" id="ARBA00023157"/>
    </source>
</evidence>
<keyword evidence="3 20" id="KW-0812">Transmembrane</keyword>
<feature type="signal peptide" evidence="20">
    <location>
        <begin position="1"/>
        <end position="23"/>
    </location>
</feature>
<dbReference type="GO" id="GO:0045211">
    <property type="term" value="C:postsynaptic membrane"/>
    <property type="evidence" value="ECO:0007669"/>
    <property type="project" value="UniProtKB-SubCell"/>
</dbReference>
<keyword evidence="8 20" id="KW-0472">Membrane</keyword>
<accession>A0A9Q1FNS3</accession>
<evidence type="ECO:0000313" key="23">
    <source>
        <dbReference type="EMBL" id="KAJ8362952.1"/>
    </source>
</evidence>
<keyword evidence="4 20" id="KW-0732">Signal</keyword>
<keyword evidence="6" id="KW-0770">Synapse</keyword>
<dbReference type="InterPro" id="IPR036734">
    <property type="entry name" value="Neur_chan_lig-bd_sf"/>
</dbReference>
<comment type="catalytic activity">
    <reaction evidence="17">
        <text>Na(+)(in) = Na(+)(out)</text>
        <dbReference type="Rhea" id="RHEA:34963"/>
        <dbReference type="ChEBI" id="CHEBI:29101"/>
    </reaction>
</comment>
<dbReference type="Pfam" id="PF02932">
    <property type="entry name" value="Neur_chan_memb"/>
    <property type="match status" value="1"/>
</dbReference>
<keyword evidence="10" id="KW-0675">Receptor</keyword>
<keyword evidence="24" id="KW-1185">Reference proteome</keyword>
<dbReference type="InterPro" id="IPR006029">
    <property type="entry name" value="Neurotrans-gated_channel_TM"/>
</dbReference>
<evidence type="ECO:0000256" key="7">
    <source>
        <dbReference type="ARBA" id="ARBA00023065"/>
    </source>
</evidence>
<keyword evidence="2" id="KW-1003">Cell membrane</keyword>
<dbReference type="InterPro" id="IPR006202">
    <property type="entry name" value="Neur_chan_lig-bd"/>
</dbReference>
<evidence type="ECO:0000256" key="16">
    <source>
        <dbReference type="ARBA" id="ARBA00034430"/>
    </source>
</evidence>
<dbReference type="SUPFAM" id="SSF90112">
    <property type="entry name" value="Neurotransmitter-gated ion-channel transmembrane pore"/>
    <property type="match status" value="1"/>
</dbReference>
<comment type="catalytic activity">
    <reaction evidence="18">
        <text>Ca(2+)(in) = Ca(2+)(out)</text>
        <dbReference type="Rhea" id="RHEA:29671"/>
        <dbReference type="ChEBI" id="CHEBI:29108"/>
    </reaction>
</comment>
<comment type="similarity">
    <text evidence="20">Belongs to the ligand-gated ion channel (TC 1.A.9) family.</text>
</comment>
<comment type="subcellular location">
    <subcellularLocation>
        <location evidence="15">Postsynaptic cell membrane</location>
        <topology evidence="15">Multi-pass membrane protein</topology>
    </subcellularLocation>
</comment>
<dbReference type="InterPro" id="IPR006201">
    <property type="entry name" value="Neur_channel"/>
</dbReference>
<dbReference type="InterPro" id="IPR038050">
    <property type="entry name" value="Neuro_actylchol_rec"/>
</dbReference>
<evidence type="ECO:0000256" key="5">
    <source>
        <dbReference type="ARBA" id="ARBA00022989"/>
    </source>
</evidence>
<sequence length="438" mass="49393">MAMCICSVLVIGWLICTTLLVAGSDLGSLIQNLTQSSSPWMRPVQSWERTLLVHTDLQLLAVLDVRWRDEFMSWDPSSYGGLSHFTLPASQVWTPEIFVHEAVSEDRQQEHPFVSVSSSGWVKRSELVLLYLHCDLFLFLFPFDKQTCNITLGSNLYTVQEVLMVQERAADCVPNSSHGFTLHGEWKLLSVQTRAFTEPQGQQQYSRITYQVELGRYSLYYVMNLMVPSALVLLIDLAGFAIPVESSERIPFKVTLLFGYIVFLLLLSDLLPPFRDNTPVMGLYLVVCLAFLCLSMGESVLLLALGQPDALQRSSLIQRLASTLCRDVPHSALWGQRAHRRRVWKGLRRSYGLGQRGAELDGCWMGVAMGCGCGCTLQALADELEEVSEELRTLTQTQVQRSDSVCLMEALDQLCFRIYASLLLAFLLSLILLWALYR</sequence>
<evidence type="ECO:0000256" key="10">
    <source>
        <dbReference type="ARBA" id="ARBA00023170"/>
    </source>
</evidence>
<dbReference type="InterPro" id="IPR036719">
    <property type="entry name" value="Neuro-gated_channel_TM_sf"/>
</dbReference>
<evidence type="ECO:0000256" key="6">
    <source>
        <dbReference type="ARBA" id="ARBA00023018"/>
    </source>
</evidence>
<dbReference type="GO" id="GO:0005230">
    <property type="term" value="F:extracellular ligand-gated monoatomic ion channel activity"/>
    <property type="evidence" value="ECO:0007669"/>
    <property type="project" value="InterPro"/>
</dbReference>
<dbReference type="Pfam" id="PF02931">
    <property type="entry name" value="Neur_chan_LBD"/>
    <property type="match status" value="1"/>
</dbReference>
<evidence type="ECO:0000259" key="21">
    <source>
        <dbReference type="Pfam" id="PF02931"/>
    </source>
</evidence>
<evidence type="ECO:0000256" key="17">
    <source>
        <dbReference type="ARBA" id="ARBA00036239"/>
    </source>
</evidence>
<feature type="chain" id="PRO_5040535153" description="5-hydroxytryptamine receptor 3A-like" evidence="20">
    <location>
        <begin position="24"/>
        <end position="438"/>
    </location>
</feature>
<dbReference type="OrthoDB" id="6097796at2759"/>
<evidence type="ECO:0000313" key="24">
    <source>
        <dbReference type="Proteomes" id="UP001152622"/>
    </source>
</evidence>
<evidence type="ECO:0000256" key="2">
    <source>
        <dbReference type="ARBA" id="ARBA00022475"/>
    </source>
</evidence>